<sequence>MKKWLLLFVVAYSSVLYGQEKVNFDDLQAIKNRNLIFYNIGGYSITTQHYSSPFKEKKLRPILREYKIKKKKTPPTKDSNLSIPHEKYVIISKIDEKITNYYTVYVLDNKGKTSVVSFSSLEQPNNSFFRSFIEQFLGDGFSDEIYADQKIDSIKYVNRYIKLGPGCHWMGVRNVQCPYNGQMDWTLHNSLQAAKAFNEQREYISTHQRKLKLVSKDPVNVIFEGKKTTALKVVYDVKGLNSWILKLQSGAKNLIVYYIAEEIDGKFVSCILSHWDNDRIQANGLPALLGEVMELDSK</sequence>
<comment type="caution">
    <text evidence="1">The sequence shown here is derived from an EMBL/GenBank/DDBJ whole genome shotgun (WGS) entry which is preliminary data.</text>
</comment>
<dbReference type="Proteomes" id="UP001597508">
    <property type="component" value="Unassembled WGS sequence"/>
</dbReference>
<keyword evidence="2" id="KW-1185">Reference proteome</keyword>
<gene>
    <name evidence="1" type="ORF">ACFSRZ_11430</name>
</gene>
<organism evidence="1 2">
    <name type="scientific">Pseudotenacibaculum haliotis</name>
    <dbReference type="NCBI Taxonomy" id="1862138"/>
    <lineage>
        <taxon>Bacteria</taxon>
        <taxon>Pseudomonadati</taxon>
        <taxon>Bacteroidota</taxon>
        <taxon>Flavobacteriia</taxon>
        <taxon>Flavobacteriales</taxon>
        <taxon>Flavobacteriaceae</taxon>
        <taxon>Pseudotenacibaculum</taxon>
    </lineage>
</organism>
<dbReference type="RefSeq" id="WP_379666692.1">
    <property type="nucleotide sequence ID" value="NZ_JBHULH010000004.1"/>
</dbReference>
<proteinExistence type="predicted"/>
<dbReference type="EMBL" id="JBHULH010000004">
    <property type="protein sequence ID" value="MFD2567988.1"/>
    <property type="molecule type" value="Genomic_DNA"/>
</dbReference>
<evidence type="ECO:0000313" key="2">
    <source>
        <dbReference type="Proteomes" id="UP001597508"/>
    </source>
</evidence>
<name>A0ABW5LV98_9FLAO</name>
<protein>
    <recommendedName>
        <fullName evidence="3">DUF4833 domain-containing protein</fullName>
    </recommendedName>
</protein>
<accession>A0ABW5LV98</accession>
<reference evidence="2" key="1">
    <citation type="journal article" date="2019" name="Int. J. Syst. Evol. Microbiol.">
        <title>The Global Catalogue of Microorganisms (GCM) 10K type strain sequencing project: providing services to taxonomists for standard genome sequencing and annotation.</title>
        <authorList>
            <consortium name="The Broad Institute Genomics Platform"/>
            <consortium name="The Broad Institute Genome Sequencing Center for Infectious Disease"/>
            <person name="Wu L."/>
            <person name="Ma J."/>
        </authorList>
    </citation>
    <scope>NUCLEOTIDE SEQUENCE [LARGE SCALE GENOMIC DNA]</scope>
    <source>
        <strain evidence="2">KCTC 52127</strain>
    </source>
</reference>
<evidence type="ECO:0008006" key="3">
    <source>
        <dbReference type="Google" id="ProtNLM"/>
    </source>
</evidence>
<evidence type="ECO:0000313" key="1">
    <source>
        <dbReference type="EMBL" id="MFD2567988.1"/>
    </source>
</evidence>